<accession>A0A7W6P135</accession>
<dbReference type="RefSeq" id="WP_183790012.1">
    <property type="nucleotide sequence ID" value="NZ_JACIDU010000003.1"/>
</dbReference>
<dbReference type="EMBL" id="JACIDU010000003">
    <property type="protein sequence ID" value="MBB4102441.1"/>
    <property type="molecule type" value="Genomic_DNA"/>
</dbReference>
<dbReference type="Proteomes" id="UP000584824">
    <property type="component" value="Unassembled WGS sequence"/>
</dbReference>
<organism evidence="4 5">
    <name type="scientific">Allorhizobium borbori</name>
    <dbReference type="NCBI Taxonomy" id="485907"/>
    <lineage>
        <taxon>Bacteria</taxon>
        <taxon>Pseudomonadati</taxon>
        <taxon>Pseudomonadota</taxon>
        <taxon>Alphaproteobacteria</taxon>
        <taxon>Hyphomicrobiales</taxon>
        <taxon>Rhizobiaceae</taxon>
        <taxon>Rhizobium/Agrobacterium group</taxon>
        <taxon>Allorhizobium</taxon>
    </lineage>
</organism>
<evidence type="ECO:0000256" key="3">
    <source>
        <dbReference type="ARBA" id="ARBA00023186"/>
    </source>
</evidence>
<dbReference type="GO" id="GO:0043461">
    <property type="term" value="P:proton-transporting ATP synthase complex assembly"/>
    <property type="evidence" value="ECO:0007669"/>
    <property type="project" value="InterPro"/>
</dbReference>
<dbReference type="AlphaFoldDB" id="A0A7W6P135"/>
<dbReference type="SUPFAM" id="SSF160909">
    <property type="entry name" value="ATP12-like"/>
    <property type="match status" value="1"/>
</dbReference>
<protein>
    <submittedName>
        <fullName evidence="4">Chaperone required for assembly of F1-ATPase</fullName>
    </submittedName>
</protein>
<sequence length="266" mass="29369">MRDFLNEIADHADDMLSHPDPTRRAQIQMKRPLPKRFYKDVTVSGDAEAGFSILLDGRPVKTPARNALMVPTEALAALVAAEWQAQDTEVDPAKMPITRIVNTALDGIATDTQSVLEDILRFSSSDLLCYRADAPEALVTRQAEGWDPILDWAANTLGARFETVEGIMHREQPREAIAAFGVTLRKYQSALELACLHTITTLTGSALLALAFAEGELSAEEAWQRAHIDEDWTIEQWGEDEEASARRAWRKAEMLAAASALAALRT</sequence>
<evidence type="ECO:0000313" key="4">
    <source>
        <dbReference type="EMBL" id="MBB4102441.1"/>
    </source>
</evidence>
<dbReference type="InterPro" id="IPR042272">
    <property type="entry name" value="ATP12_ATP_synth-F1-assembly_N"/>
</dbReference>
<dbReference type="InterPro" id="IPR011419">
    <property type="entry name" value="ATP12_ATP_synth-F1-assembly"/>
</dbReference>
<comment type="similarity">
    <text evidence="1">Belongs to the ATP12 family.</text>
</comment>
<gene>
    <name evidence="4" type="ORF">GGQ66_000976</name>
</gene>
<comment type="caution">
    <text evidence="4">The sequence shown here is derived from an EMBL/GenBank/DDBJ whole genome shotgun (WGS) entry which is preliminary data.</text>
</comment>
<dbReference type="PANTHER" id="PTHR21013:SF10">
    <property type="entry name" value="ATP SYNTHASE MITOCHONDRIAL F1 COMPLEX ASSEMBLY FACTOR 2"/>
    <property type="match status" value="1"/>
</dbReference>
<dbReference type="InterPro" id="IPR023335">
    <property type="entry name" value="ATP12_ortho_dom_sf"/>
</dbReference>
<keyword evidence="3" id="KW-0143">Chaperone</keyword>
<dbReference type="Gene3D" id="1.10.3580.10">
    <property type="entry name" value="ATP12 ATPase"/>
    <property type="match status" value="1"/>
</dbReference>
<evidence type="ECO:0000256" key="2">
    <source>
        <dbReference type="ARBA" id="ARBA00022946"/>
    </source>
</evidence>
<evidence type="ECO:0000256" key="1">
    <source>
        <dbReference type="ARBA" id="ARBA00008231"/>
    </source>
</evidence>
<name>A0A7W6P135_9HYPH</name>
<proteinExistence type="inferred from homology"/>
<dbReference type="Gene3D" id="3.30.2180.10">
    <property type="entry name" value="ATP12-like"/>
    <property type="match status" value="1"/>
</dbReference>
<dbReference type="PANTHER" id="PTHR21013">
    <property type="entry name" value="ATP SYNTHASE MITOCHONDRIAL F1 COMPLEX ASSEMBLY FACTOR 2/ATP12 PROTEIN, MITOCHONDRIAL PRECURSOR"/>
    <property type="match status" value="1"/>
</dbReference>
<keyword evidence="5" id="KW-1185">Reference proteome</keyword>
<dbReference type="Pfam" id="PF07542">
    <property type="entry name" value="ATP12"/>
    <property type="match status" value="1"/>
</dbReference>
<evidence type="ECO:0000313" key="5">
    <source>
        <dbReference type="Proteomes" id="UP000584824"/>
    </source>
</evidence>
<reference evidence="4 5" key="1">
    <citation type="submission" date="2020-08" db="EMBL/GenBank/DDBJ databases">
        <title>Genomic Encyclopedia of Type Strains, Phase IV (KMG-IV): sequencing the most valuable type-strain genomes for metagenomic binning, comparative biology and taxonomic classification.</title>
        <authorList>
            <person name="Goeker M."/>
        </authorList>
    </citation>
    <scope>NUCLEOTIDE SEQUENCE [LARGE SCALE GENOMIC DNA]</scope>
    <source>
        <strain evidence="4 5">DSM 26385</strain>
    </source>
</reference>
<keyword evidence="2" id="KW-0809">Transit peptide</keyword>